<dbReference type="AlphaFoldDB" id="A0A8K1LUD3"/>
<keyword evidence="3" id="KW-1185">Reference proteome</keyword>
<gene>
    <name evidence="2" type="ORF">HGM15179_001121</name>
</gene>
<sequence>MPVTLGLETLGPMTFRLVTFRADPACPEEAVKPGRNTPVEEPGPSGGGLLEKMTMAELLVLFKLLGYQGKQANAYWYVAA</sequence>
<comment type="caution">
    <text evidence="2">The sequence shown here is derived from an EMBL/GenBank/DDBJ whole genome shotgun (WGS) entry which is preliminary data.</text>
</comment>
<evidence type="ECO:0000256" key="1">
    <source>
        <dbReference type="SAM" id="MobiDB-lite"/>
    </source>
</evidence>
<reference evidence="2" key="1">
    <citation type="submission" date="2019-04" db="EMBL/GenBank/DDBJ databases">
        <title>Genome assembly of Zosterops borbonicus 15179.</title>
        <authorList>
            <person name="Leroy T."/>
            <person name="Anselmetti Y."/>
            <person name="Tilak M.-K."/>
            <person name="Nabholz B."/>
        </authorList>
    </citation>
    <scope>NUCLEOTIDE SEQUENCE</scope>
    <source>
        <strain evidence="2">HGM_15179</strain>
        <tissue evidence="2">Muscle</tissue>
    </source>
</reference>
<evidence type="ECO:0000313" key="3">
    <source>
        <dbReference type="Proteomes" id="UP000796761"/>
    </source>
</evidence>
<accession>A0A8K1LUD3</accession>
<dbReference type="Proteomes" id="UP000796761">
    <property type="component" value="Unassembled WGS sequence"/>
</dbReference>
<organism evidence="2 3">
    <name type="scientific">Zosterops borbonicus</name>
    <dbReference type="NCBI Taxonomy" id="364589"/>
    <lineage>
        <taxon>Eukaryota</taxon>
        <taxon>Metazoa</taxon>
        <taxon>Chordata</taxon>
        <taxon>Craniata</taxon>
        <taxon>Vertebrata</taxon>
        <taxon>Euteleostomi</taxon>
        <taxon>Archelosauria</taxon>
        <taxon>Archosauria</taxon>
        <taxon>Dinosauria</taxon>
        <taxon>Saurischia</taxon>
        <taxon>Theropoda</taxon>
        <taxon>Coelurosauria</taxon>
        <taxon>Aves</taxon>
        <taxon>Neognathae</taxon>
        <taxon>Neoaves</taxon>
        <taxon>Telluraves</taxon>
        <taxon>Australaves</taxon>
        <taxon>Passeriformes</taxon>
        <taxon>Sylvioidea</taxon>
        <taxon>Zosteropidae</taxon>
        <taxon>Zosterops</taxon>
    </lineage>
</organism>
<evidence type="ECO:0000313" key="2">
    <source>
        <dbReference type="EMBL" id="TRZ25998.1"/>
    </source>
</evidence>
<proteinExistence type="predicted"/>
<protein>
    <submittedName>
        <fullName evidence="2">Uncharacterized protein</fullName>
    </submittedName>
</protein>
<name>A0A8K1LUD3_9PASS</name>
<feature type="region of interest" description="Disordered" evidence="1">
    <location>
        <begin position="27"/>
        <end position="47"/>
    </location>
</feature>
<dbReference type="EMBL" id="SWJQ01000019">
    <property type="protein sequence ID" value="TRZ25998.1"/>
    <property type="molecule type" value="Genomic_DNA"/>
</dbReference>